<accession>A0A850HE36</accession>
<organism evidence="1 2">
    <name type="scientific">Qipengyuania atrilutea</name>
    <dbReference type="NCBI Taxonomy" id="2744473"/>
    <lineage>
        <taxon>Bacteria</taxon>
        <taxon>Pseudomonadati</taxon>
        <taxon>Pseudomonadota</taxon>
        <taxon>Alphaproteobacteria</taxon>
        <taxon>Sphingomonadales</taxon>
        <taxon>Erythrobacteraceae</taxon>
        <taxon>Qipengyuania</taxon>
    </lineage>
</organism>
<evidence type="ECO:0000313" key="1">
    <source>
        <dbReference type="EMBL" id="NVD45449.1"/>
    </source>
</evidence>
<comment type="caution">
    <text evidence="1">The sequence shown here is derived from an EMBL/GenBank/DDBJ whole genome shotgun (WGS) entry which is preliminary data.</text>
</comment>
<reference evidence="1 2" key="1">
    <citation type="submission" date="2020-06" db="EMBL/GenBank/DDBJ databases">
        <title>Altererythrobacter sp. HHU K3-1.</title>
        <authorList>
            <person name="Zhang D."/>
            <person name="Xue H."/>
        </authorList>
    </citation>
    <scope>NUCLEOTIDE SEQUENCE [LARGE SCALE GENOMIC DNA]</scope>
    <source>
        <strain evidence="1 2">HHU K3-1</strain>
    </source>
</reference>
<dbReference type="AlphaFoldDB" id="A0A850HE36"/>
<dbReference type="Proteomes" id="UP000561438">
    <property type="component" value="Unassembled WGS sequence"/>
</dbReference>
<protein>
    <recommendedName>
        <fullName evidence="3">Sulfotransferase domain-containing protein</fullName>
    </recommendedName>
</protein>
<dbReference type="InterPro" id="IPR027417">
    <property type="entry name" value="P-loop_NTPase"/>
</dbReference>
<evidence type="ECO:0000313" key="2">
    <source>
        <dbReference type="Proteomes" id="UP000561438"/>
    </source>
</evidence>
<dbReference type="Gene3D" id="3.40.50.300">
    <property type="entry name" value="P-loop containing nucleotide triphosphate hydrolases"/>
    <property type="match status" value="1"/>
</dbReference>
<dbReference type="EMBL" id="JABWGV010000003">
    <property type="protein sequence ID" value="NVD45449.1"/>
    <property type="molecule type" value="Genomic_DNA"/>
</dbReference>
<keyword evidence="2" id="KW-1185">Reference proteome</keyword>
<gene>
    <name evidence="1" type="ORF">HUV48_10570</name>
</gene>
<sequence>MSDLDTIRENPEWMPHRLDLQEGEVEFVRLPQSRFAEAGFLFEYRPSHPSDTFRIAVDKLAAFSVPHAPLHFIFHTAFCRSTLLSRALNIRGIAIGLSEPPIIADLASGGEATKGLIRPLLHLLARARPGGEAVFVKPTNHANRLIPQLLDAAPKAHAILMTNSLDPFLRSVRRRGLIGHRWGRKLYLEMQSYAGMDFGMPPEETFAMTDLQTAGAAWLLNQRYFDQLASSRFAERLRVLNGDYFNDSREETIAAVLDFCGLDIGTAKPATEIFAAHAKTGGPVRKQADDQILNEEIGQVRHWVDLIADQIGITVPTAQTLR</sequence>
<proteinExistence type="predicted"/>
<evidence type="ECO:0008006" key="3">
    <source>
        <dbReference type="Google" id="ProtNLM"/>
    </source>
</evidence>
<name>A0A850HE36_9SPHN</name>
<dbReference type="SUPFAM" id="SSF52540">
    <property type="entry name" value="P-loop containing nucleoside triphosphate hydrolases"/>
    <property type="match status" value="1"/>
</dbReference>